<keyword evidence="1" id="KW-0472">Membrane</keyword>
<keyword evidence="1" id="KW-0812">Transmembrane</keyword>
<keyword evidence="3" id="KW-1185">Reference proteome</keyword>
<feature type="transmembrane region" description="Helical" evidence="1">
    <location>
        <begin position="237"/>
        <end position="260"/>
    </location>
</feature>
<evidence type="ECO:0000313" key="3">
    <source>
        <dbReference type="Proteomes" id="UP000183832"/>
    </source>
</evidence>
<dbReference type="PROSITE" id="PS51257">
    <property type="entry name" value="PROKAR_LIPOPROTEIN"/>
    <property type="match status" value="1"/>
</dbReference>
<accession>A0A1J1J4E0</accession>
<feature type="transmembrane region" description="Helical" evidence="1">
    <location>
        <begin position="97"/>
        <end position="117"/>
    </location>
</feature>
<dbReference type="Proteomes" id="UP000183832">
    <property type="component" value="Unassembled WGS sequence"/>
</dbReference>
<feature type="transmembrane region" description="Helical" evidence="1">
    <location>
        <begin position="123"/>
        <end position="144"/>
    </location>
</feature>
<evidence type="ECO:0000256" key="1">
    <source>
        <dbReference type="SAM" id="Phobius"/>
    </source>
</evidence>
<feature type="transmembrane region" description="Helical" evidence="1">
    <location>
        <begin position="64"/>
        <end position="85"/>
    </location>
</feature>
<proteinExistence type="predicted"/>
<feature type="transmembrane region" description="Helical" evidence="1">
    <location>
        <begin position="299"/>
        <end position="322"/>
    </location>
</feature>
<protein>
    <submittedName>
        <fullName evidence="2">CLUMA_CG019493, isoform A</fullName>
    </submittedName>
</protein>
<gene>
    <name evidence="2" type="ORF">CLUMA_CG019493</name>
</gene>
<sequence>MITVERFLCWDLEVGGLAIGWFYFICSIISCVLLAFGAAGVLFADCQTLTNNQDVSCGAIRAGIFVGVLIAFLILLLFVYLARLLINGTKERNDSRVKPMMIVFGIFAVLSIFGIFSLQSKKIASSILSVILYSYGFVVLFSLYDRFRMEHNFESDLLVRSEILIRMITVDKCLCCGLETGALVIGWLNLIGNILGVIVIAISLFGIFVSGCDEIKKAAMQDETFKDLGIDGCTLRIVFVVALIVGLILCIALASFSYLLIQGTKKRNHVRVKPMMIVMAIGAILSFLGLLTFNPQEMVSSAISGLIYAYFFVVLFSLYEIFRMEKERGMTLQPQYQASAQEGYFQPPPKV</sequence>
<name>A0A1J1J4E0_9DIPT</name>
<dbReference type="AlphaFoldDB" id="A0A1J1J4E0"/>
<feature type="transmembrane region" description="Helical" evidence="1">
    <location>
        <begin position="272"/>
        <end position="293"/>
    </location>
</feature>
<reference evidence="2 3" key="1">
    <citation type="submission" date="2015-04" db="EMBL/GenBank/DDBJ databases">
        <authorList>
            <person name="Syromyatnikov M.Y."/>
            <person name="Popov V.N."/>
        </authorList>
    </citation>
    <scope>NUCLEOTIDE SEQUENCE [LARGE SCALE GENOMIC DNA]</scope>
</reference>
<feature type="transmembrane region" description="Helical" evidence="1">
    <location>
        <begin position="21"/>
        <end position="44"/>
    </location>
</feature>
<keyword evidence="1" id="KW-1133">Transmembrane helix</keyword>
<feature type="transmembrane region" description="Helical" evidence="1">
    <location>
        <begin position="187"/>
        <end position="209"/>
    </location>
</feature>
<dbReference type="EMBL" id="CVRI01000067">
    <property type="protein sequence ID" value="CRL06842.1"/>
    <property type="molecule type" value="Genomic_DNA"/>
</dbReference>
<dbReference type="OrthoDB" id="7372973at2759"/>
<evidence type="ECO:0000313" key="2">
    <source>
        <dbReference type="EMBL" id="CRL06842.1"/>
    </source>
</evidence>
<organism evidence="2 3">
    <name type="scientific">Clunio marinus</name>
    <dbReference type="NCBI Taxonomy" id="568069"/>
    <lineage>
        <taxon>Eukaryota</taxon>
        <taxon>Metazoa</taxon>
        <taxon>Ecdysozoa</taxon>
        <taxon>Arthropoda</taxon>
        <taxon>Hexapoda</taxon>
        <taxon>Insecta</taxon>
        <taxon>Pterygota</taxon>
        <taxon>Neoptera</taxon>
        <taxon>Endopterygota</taxon>
        <taxon>Diptera</taxon>
        <taxon>Nematocera</taxon>
        <taxon>Chironomoidea</taxon>
        <taxon>Chironomidae</taxon>
        <taxon>Clunio</taxon>
    </lineage>
</organism>